<dbReference type="KEGG" id="nik:F5I99_03605"/>
<keyword evidence="2" id="KW-1185">Reference proteome</keyword>
<dbReference type="Proteomes" id="UP000325606">
    <property type="component" value="Chromosome"/>
</dbReference>
<dbReference type="AlphaFoldDB" id="A0A5J6LAU7"/>
<name>A0A5J6LAU7_9GAMM</name>
<dbReference type="PROSITE" id="PS51257">
    <property type="entry name" value="PROKAR_LIPOPROTEIN"/>
    <property type="match status" value="1"/>
</dbReference>
<dbReference type="RefSeq" id="WP_151053691.1">
    <property type="nucleotide sequence ID" value="NZ_CP044222.1"/>
</dbReference>
<gene>
    <name evidence="1" type="ORF">F5I99_03605</name>
</gene>
<organism evidence="1 2">
    <name type="scientific">Nitrincola iocasae</name>
    <dbReference type="NCBI Taxonomy" id="2614693"/>
    <lineage>
        <taxon>Bacteria</taxon>
        <taxon>Pseudomonadati</taxon>
        <taxon>Pseudomonadota</taxon>
        <taxon>Gammaproteobacteria</taxon>
        <taxon>Oceanospirillales</taxon>
        <taxon>Oceanospirillaceae</taxon>
        <taxon>Nitrincola</taxon>
    </lineage>
</organism>
<reference evidence="1 2" key="1">
    <citation type="submission" date="2019-09" db="EMBL/GenBank/DDBJ databases">
        <title>Nitrincola iocasae sp. nov., a bacterium isolated from the sediment collected at a cold seep field in South China Sea.</title>
        <authorList>
            <person name="Zhang H."/>
            <person name="Wang H."/>
            <person name="Li C."/>
        </authorList>
    </citation>
    <scope>NUCLEOTIDE SEQUENCE [LARGE SCALE GENOMIC DNA]</scope>
    <source>
        <strain evidence="1 2">KXZD1103</strain>
    </source>
</reference>
<accession>A0A5J6LAU7</accession>
<protein>
    <submittedName>
        <fullName evidence="1">Uncharacterized protein</fullName>
    </submittedName>
</protein>
<sequence length="65" mass="6996">MKALIIMLGLLILTACSKKIDSNEAAKKCLDQGAEKISISVPSKTGDAYYITCTFDAETLKARAE</sequence>
<evidence type="ECO:0000313" key="1">
    <source>
        <dbReference type="EMBL" id="QEW05647.1"/>
    </source>
</evidence>
<dbReference type="EMBL" id="CP044222">
    <property type="protein sequence ID" value="QEW05647.1"/>
    <property type="molecule type" value="Genomic_DNA"/>
</dbReference>
<proteinExistence type="predicted"/>
<evidence type="ECO:0000313" key="2">
    <source>
        <dbReference type="Proteomes" id="UP000325606"/>
    </source>
</evidence>